<feature type="domain" description="N-acetyltransferase" evidence="1">
    <location>
        <begin position="1"/>
        <end position="98"/>
    </location>
</feature>
<dbReference type="HOGENOM" id="CLU_132888_0_1_11"/>
<dbReference type="AlphaFoldDB" id="A0A0F6TCH1"/>
<evidence type="ECO:0000313" key="3">
    <source>
        <dbReference type="EMBL" id="AKE40804.1"/>
    </source>
</evidence>
<evidence type="ECO:0000313" key="4">
    <source>
        <dbReference type="EMBL" id="VEH04467.1"/>
    </source>
</evidence>
<evidence type="ECO:0000313" key="6">
    <source>
        <dbReference type="Proteomes" id="UP000271380"/>
    </source>
</evidence>
<keyword evidence="3" id="KW-0808">Transferase</keyword>
<reference evidence="4 6" key="2">
    <citation type="submission" date="2018-12" db="EMBL/GenBank/DDBJ databases">
        <authorList>
            <consortium name="Pathogen Informatics"/>
        </authorList>
    </citation>
    <scope>NUCLEOTIDE SEQUENCE [LARGE SCALE GENOMIC DNA]</scope>
    <source>
        <strain evidence="4 6">NCTC949</strain>
    </source>
</reference>
<name>A0A0F6TCH1_9CORY</name>
<dbReference type="GO" id="GO:0016747">
    <property type="term" value="F:acyltransferase activity, transferring groups other than amino-acyl groups"/>
    <property type="evidence" value="ECO:0007669"/>
    <property type="project" value="InterPro"/>
</dbReference>
<dbReference type="Proteomes" id="UP000271380">
    <property type="component" value="Chromosome"/>
</dbReference>
<dbReference type="KEGG" id="cku:UL82_02925"/>
<reference evidence="3 5" key="1">
    <citation type="journal article" date="2015" name="Genome Announc.">
        <title>Complete Genome Sequence of Corynebacterium kutscheri DSM 20755, a Corynebacterial Type Strain with Remarkably Low G+C Content of Chromosomal DNA.</title>
        <authorList>
            <person name="Ruckert C."/>
            <person name="Albersmeier A."/>
            <person name="Winkler A."/>
            <person name="Tauch A."/>
        </authorList>
    </citation>
    <scope>NUCLEOTIDE SEQUENCE [LARGE SCALE GENOMIC DNA]</scope>
    <source>
        <strain evidence="3 5">DSM 20755</strain>
    </source>
</reference>
<dbReference type="InterPro" id="IPR031165">
    <property type="entry name" value="GNAT_YJDJ"/>
</dbReference>
<dbReference type="InterPro" id="IPR016181">
    <property type="entry name" value="Acyl_CoA_acyltransferase"/>
</dbReference>
<feature type="domain" description="N-acetyltransferase" evidence="2">
    <location>
        <begin position="11"/>
        <end position="98"/>
    </location>
</feature>
<gene>
    <name evidence="4" type="ORF">NCTC949_00106</name>
    <name evidence="3" type="ORF">UL82_02925</name>
</gene>
<proteinExistence type="predicted"/>
<dbReference type="STRING" id="35755.UL82_02925"/>
<dbReference type="EMBL" id="CP011312">
    <property type="protein sequence ID" value="AKE40804.1"/>
    <property type="molecule type" value="Genomic_DNA"/>
</dbReference>
<evidence type="ECO:0000259" key="2">
    <source>
        <dbReference type="PROSITE" id="PS51729"/>
    </source>
</evidence>
<dbReference type="PROSITE" id="PS51729">
    <property type="entry name" value="GNAT_YJDJ"/>
    <property type="match status" value="1"/>
</dbReference>
<dbReference type="SUPFAM" id="SSF55729">
    <property type="entry name" value="Acyl-CoA N-acyltransferases (Nat)"/>
    <property type="match status" value="1"/>
</dbReference>
<evidence type="ECO:0000259" key="1">
    <source>
        <dbReference type="PROSITE" id="PS51186"/>
    </source>
</evidence>
<dbReference type="CDD" id="cd04301">
    <property type="entry name" value="NAT_SF"/>
    <property type="match status" value="1"/>
</dbReference>
<evidence type="ECO:0000313" key="5">
    <source>
        <dbReference type="Proteomes" id="UP000033457"/>
    </source>
</evidence>
<keyword evidence="5" id="KW-1185">Reference proteome</keyword>
<sequence length="98" mass="11139">MGEEKTMSEIIHDADKHRFLLRLDTVTAGFADYRMRGDEVRIFYHTVIHPEFRGRGLSKTLIQAALENTRVAGLKVVPTCSAVAAFMEKDPQYNDIRA</sequence>
<dbReference type="Pfam" id="PF14542">
    <property type="entry name" value="Acetyltransf_CG"/>
    <property type="match status" value="1"/>
</dbReference>
<protein>
    <submittedName>
        <fullName evidence="4">Predicted acetyltransferase</fullName>
    </submittedName>
    <submittedName>
        <fullName evidence="3">Putative acetyltransferase</fullName>
    </submittedName>
</protein>
<dbReference type="PANTHER" id="PTHR31435:SF9">
    <property type="entry name" value="PROTEIN NATD1"/>
    <property type="match status" value="1"/>
</dbReference>
<dbReference type="InterPro" id="IPR000182">
    <property type="entry name" value="GNAT_dom"/>
</dbReference>
<dbReference type="EMBL" id="LR134377">
    <property type="protein sequence ID" value="VEH04467.1"/>
    <property type="molecule type" value="Genomic_DNA"/>
</dbReference>
<organism evidence="3 5">
    <name type="scientific">Corynebacterium kutscheri</name>
    <dbReference type="NCBI Taxonomy" id="35755"/>
    <lineage>
        <taxon>Bacteria</taxon>
        <taxon>Bacillati</taxon>
        <taxon>Actinomycetota</taxon>
        <taxon>Actinomycetes</taxon>
        <taxon>Mycobacteriales</taxon>
        <taxon>Corynebacteriaceae</taxon>
        <taxon>Corynebacterium</taxon>
    </lineage>
</organism>
<dbReference type="PROSITE" id="PS51186">
    <property type="entry name" value="GNAT"/>
    <property type="match status" value="1"/>
</dbReference>
<dbReference type="Proteomes" id="UP000033457">
    <property type="component" value="Chromosome"/>
</dbReference>
<dbReference type="InterPro" id="IPR045057">
    <property type="entry name" value="Gcn5-rel_NAT"/>
</dbReference>
<accession>A0A0F6TCH1</accession>
<dbReference type="PANTHER" id="PTHR31435">
    <property type="entry name" value="PROTEIN NATD1"/>
    <property type="match status" value="1"/>
</dbReference>
<dbReference type="Gene3D" id="3.40.630.30">
    <property type="match status" value="1"/>
</dbReference>